<dbReference type="EMBL" id="ML993615">
    <property type="protein sequence ID" value="KAF2162094.1"/>
    <property type="molecule type" value="Genomic_DNA"/>
</dbReference>
<evidence type="ECO:0000313" key="3">
    <source>
        <dbReference type="Proteomes" id="UP000799537"/>
    </source>
</evidence>
<sequence length="292" mass="32686">MAPDPSPPPPPPSKTPKATTEEPPEYDGIAADAVFNTAELIEKILVDVPLKTLLTSQRVSKQWKATIAGSKEIQKKLFFTPAVAKRAFRKFEYLDDEYADDEECMFDYWFRTYAVESVALDTVEPGMRVALQASLNPLFKVTSTFDSDSHPHNRADCGELIVVASKDLLAFITQTAKYSNSFLEPSYLDMFLCQPPANAVKLRCGGRIIVVRRQMGLRIRDIVEMCDKMSQEFETEGHGDSSCIFLPRAEMFDIKLAGVAFHQELGDALLFCTTEDYGVEDPSTKKGVIYKD</sequence>
<dbReference type="GeneID" id="54561860"/>
<proteinExistence type="predicted"/>
<protein>
    <recommendedName>
        <fullName evidence="4">F-box domain-containing protein</fullName>
    </recommendedName>
</protein>
<name>A0A6A6C4N8_ZASCE</name>
<evidence type="ECO:0008006" key="4">
    <source>
        <dbReference type="Google" id="ProtNLM"/>
    </source>
</evidence>
<evidence type="ECO:0000313" key="2">
    <source>
        <dbReference type="EMBL" id="KAF2162094.1"/>
    </source>
</evidence>
<dbReference type="Proteomes" id="UP000799537">
    <property type="component" value="Unassembled WGS sequence"/>
</dbReference>
<dbReference type="InterPro" id="IPR036047">
    <property type="entry name" value="F-box-like_dom_sf"/>
</dbReference>
<keyword evidence="3" id="KW-1185">Reference proteome</keyword>
<reference evidence="2" key="1">
    <citation type="journal article" date="2020" name="Stud. Mycol.">
        <title>101 Dothideomycetes genomes: a test case for predicting lifestyles and emergence of pathogens.</title>
        <authorList>
            <person name="Haridas S."/>
            <person name="Albert R."/>
            <person name="Binder M."/>
            <person name="Bloem J."/>
            <person name="Labutti K."/>
            <person name="Salamov A."/>
            <person name="Andreopoulos B."/>
            <person name="Baker S."/>
            <person name="Barry K."/>
            <person name="Bills G."/>
            <person name="Bluhm B."/>
            <person name="Cannon C."/>
            <person name="Castanera R."/>
            <person name="Culley D."/>
            <person name="Daum C."/>
            <person name="Ezra D."/>
            <person name="Gonzalez J."/>
            <person name="Henrissat B."/>
            <person name="Kuo A."/>
            <person name="Liang C."/>
            <person name="Lipzen A."/>
            <person name="Lutzoni F."/>
            <person name="Magnuson J."/>
            <person name="Mondo S."/>
            <person name="Nolan M."/>
            <person name="Ohm R."/>
            <person name="Pangilinan J."/>
            <person name="Park H.-J."/>
            <person name="Ramirez L."/>
            <person name="Alfaro M."/>
            <person name="Sun H."/>
            <person name="Tritt A."/>
            <person name="Yoshinaga Y."/>
            <person name="Zwiers L.-H."/>
            <person name="Turgeon B."/>
            <person name="Goodwin S."/>
            <person name="Spatafora J."/>
            <person name="Crous P."/>
            <person name="Grigoriev I."/>
        </authorList>
    </citation>
    <scope>NUCLEOTIDE SEQUENCE</scope>
    <source>
        <strain evidence="2">ATCC 36951</strain>
    </source>
</reference>
<feature type="compositionally biased region" description="Pro residues" evidence="1">
    <location>
        <begin position="1"/>
        <end position="14"/>
    </location>
</feature>
<dbReference type="RefSeq" id="XP_033662983.1">
    <property type="nucleotide sequence ID" value="XM_033808588.1"/>
</dbReference>
<feature type="region of interest" description="Disordered" evidence="1">
    <location>
        <begin position="1"/>
        <end position="24"/>
    </location>
</feature>
<dbReference type="AlphaFoldDB" id="A0A6A6C4N8"/>
<dbReference type="OrthoDB" id="3856067at2759"/>
<evidence type="ECO:0000256" key="1">
    <source>
        <dbReference type="SAM" id="MobiDB-lite"/>
    </source>
</evidence>
<organism evidence="2 3">
    <name type="scientific">Zasmidium cellare ATCC 36951</name>
    <dbReference type="NCBI Taxonomy" id="1080233"/>
    <lineage>
        <taxon>Eukaryota</taxon>
        <taxon>Fungi</taxon>
        <taxon>Dikarya</taxon>
        <taxon>Ascomycota</taxon>
        <taxon>Pezizomycotina</taxon>
        <taxon>Dothideomycetes</taxon>
        <taxon>Dothideomycetidae</taxon>
        <taxon>Mycosphaerellales</taxon>
        <taxon>Mycosphaerellaceae</taxon>
        <taxon>Zasmidium</taxon>
    </lineage>
</organism>
<dbReference type="SUPFAM" id="SSF81383">
    <property type="entry name" value="F-box domain"/>
    <property type="match status" value="1"/>
</dbReference>
<gene>
    <name evidence="2" type="ORF">M409DRAFT_27471</name>
</gene>
<accession>A0A6A6C4N8</accession>